<reference evidence="4" key="1">
    <citation type="journal article" date="2019" name="Beilstein J. Org. Chem.">
        <title>Nanangenines: drimane sesquiterpenoids as the dominant metabolite cohort of a novel Australian fungus, Aspergillus nanangensis.</title>
        <authorList>
            <person name="Lacey H.J."/>
            <person name="Gilchrist C.L.M."/>
            <person name="Crombie A."/>
            <person name="Kalaitzis J.A."/>
            <person name="Vuong D."/>
            <person name="Rutledge P.J."/>
            <person name="Turner P."/>
            <person name="Pitt J.I."/>
            <person name="Lacey E."/>
            <person name="Chooi Y.H."/>
            <person name="Piggott A.M."/>
        </authorList>
    </citation>
    <scope>NUCLEOTIDE SEQUENCE</scope>
    <source>
        <strain evidence="4">MST-FP2251</strain>
    </source>
</reference>
<feature type="compositionally biased region" description="Basic residues" evidence="1">
    <location>
        <begin position="377"/>
        <end position="386"/>
    </location>
</feature>
<dbReference type="InterPro" id="IPR019622">
    <property type="entry name" value="Rrn9_dom"/>
</dbReference>
<accession>A0AAD4CLJ9</accession>
<sequence length="602" mass="66992">MSNLGSSQFAPPQSAQPYTSIFGGSSSQDVTGFESESEIPRGADIDEDEDEDDVFMRDFPLEIDPSDDDTFNGYDDEDTGSEDSFKPRSTRYESQKRNSTSATTTTNQRNLGSPSMSPSYRPNRFRGPETTWRTLTAEDRQNAQALEDIRARDLAAHLYNAHVLRVRAREIARQAADMKDQRNDLETFLPPKRWAAWPVPPNEVPRRNELRQDDEIWTLRMHPDPRPSADLEESVTAVLVKRAKEMFNARDWHVVRSTPQQKGAIAPHPGTQEESAAEPDMKSDPDSDVEQASLRPVVQADDSQSHKQLLPITRNIITDLDRLLMGLHHGRKAGVAPDDSSASEWQSDTASIASGSSASRWKEGRAMSEESRGSQSRGRKRIRKSSTHGMSTSGRSQKSFASSRANSSRSRGRSVGSDSKRPSSNFRLGLRDWSEVVGVASMVGLPPTVVMRTAQRCAALFGEDMAFQTFREGKLRSVRNEDSRAWEYAENDSESPQDLVSSPSPPPPPKKKPRSRAHSTKKRSVSRLTSTGPEGGAQPKGQAEQGKSDLTCPLRSCSRHAKGFSRRWNLNLHMKRMHPKYVPRSGNKSPAVIGPDDEISHD</sequence>
<feature type="region of interest" description="Disordered" evidence="1">
    <location>
        <begin position="252"/>
        <end position="306"/>
    </location>
</feature>
<feature type="compositionally biased region" description="Polar residues" evidence="1">
    <location>
        <begin position="340"/>
        <end position="359"/>
    </location>
</feature>
<evidence type="ECO:0000259" key="2">
    <source>
        <dbReference type="Pfam" id="PF10680"/>
    </source>
</evidence>
<feature type="compositionally biased region" description="Basic and acidic residues" evidence="1">
    <location>
        <begin position="360"/>
        <end position="372"/>
    </location>
</feature>
<feature type="domain" description="Rrn9" evidence="2">
    <location>
        <begin position="146"/>
        <end position="210"/>
    </location>
</feature>
<feature type="compositionally biased region" description="Basic and acidic residues" evidence="1">
    <location>
        <begin position="83"/>
        <end position="96"/>
    </location>
</feature>
<feature type="region of interest" description="Disordered" evidence="1">
    <location>
        <begin position="578"/>
        <end position="602"/>
    </location>
</feature>
<organism evidence="4 5">
    <name type="scientific">Aspergillus nanangensis</name>
    <dbReference type="NCBI Taxonomy" id="2582783"/>
    <lineage>
        <taxon>Eukaryota</taxon>
        <taxon>Fungi</taxon>
        <taxon>Dikarya</taxon>
        <taxon>Ascomycota</taxon>
        <taxon>Pezizomycotina</taxon>
        <taxon>Eurotiomycetes</taxon>
        <taxon>Eurotiomycetidae</taxon>
        <taxon>Eurotiales</taxon>
        <taxon>Aspergillaceae</taxon>
        <taxon>Aspergillus</taxon>
        <taxon>Aspergillus subgen. Circumdati</taxon>
    </lineage>
</organism>
<feature type="region of interest" description="Disordered" evidence="1">
    <location>
        <begin position="488"/>
        <end position="556"/>
    </location>
</feature>
<name>A0AAD4CLJ9_ASPNN</name>
<feature type="region of interest" description="Disordered" evidence="1">
    <location>
        <begin position="331"/>
        <end position="426"/>
    </location>
</feature>
<evidence type="ECO:0000256" key="1">
    <source>
        <dbReference type="SAM" id="MobiDB-lite"/>
    </source>
</evidence>
<dbReference type="Pfam" id="PF10680">
    <property type="entry name" value="RRN9"/>
    <property type="match status" value="1"/>
</dbReference>
<reference evidence="4" key="2">
    <citation type="submission" date="2020-02" db="EMBL/GenBank/DDBJ databases">
        <authorList>
            <person name="Gilchrist C.L.M."/>
            <person name="Chooi Y.-H."/>
        </authorList>
    </citation>
    <scope>NUCLEOTIDE SEQUENCE</scope>
    <source>
        <strain evidence="4">MST-FP2251</strain>
    </source>
</reference>
<dbReference type="InterPro" id="IPR059095">
    <property type="entry name" value="Znf_C2H2_17_2nd"/>
</dbReference>
<dbReference type="Pfam" id="PF26176">
    <property type="entry name" value="zf_C2H2_17_2"/>
    <property type="match status" value="1"/>
</dbReference>
<dbReference type="InterPro" id="IPR051646">
    <property type="entry name" value="NatB_acetyltransferase_subunit"/>
</dbReference>
<dbReference type="PANTHER" id="PTHR45910">
    <property type="entry name" value="N-ALPHA-ACETYLTRANSFERASE 20"/>
    <property type="match status" value="1"/>
</dbReference>
<feature type="compositionally biased region" description="Polar residues" evidence="1">
    <location>
        <begin position="1"/>
        <end position="30"/>
    </location>
</feature>
<feature type="domain" description="C2H2-domain containing protein second zinc finger" evidence="3">
    <location>
        <begin position="552"/>
        <end position="578"/>
    </location>
</feature>
<feature type="compositionally biased region" description="Acidic residues" evidence="1">
    <location>
        <begin position="64"/>
        <end position="81"/>
    </location>
</feature>
<feature type="region of interest" description="Disordered" evidence="1">
    <location>
        <begin position="1"/>
        <end position="127"/>
    </location>
</feature>
<feature type="compositionally biased region" description="Polar residues" evidence="1">
    <location>
        <begin position="97"/>
        <end position="120"/>
    </location>
</feature>
<evidence type="ECO:0000313" key="4">
    <source>
        <dbReference type="EMBL" id="KAF9888765.1"/>
    </source>
</evidence>
<dbReference type="Proteomes" id="UP001194746">
    <property type="component" value="Unassembled WGS sequence"/>
</dbReference>
<comment type="caution">
    <text evidence="4">The sequence shown here is derived from an EMBL/GenBank/DDBJ whole genome shotgun (WGS) entry which is preliminary data.</text>
</comment>
<evidence type="ECO:0000313" key="5">
    <source>
        <dbReference type="Proteomes" id="UP001194746"/>
    </source>
</evidence>
<protein>
    <recommendedName>
        <fullName evidence="6">Rrn9 domain-containing protein</fullName>
    </recommendedName>
</protein>
<proteinExistence type="predicted"/>
<evidence type="ECO:0008006" key="6">
    <source>
        <dbReference type="Google" id="ProtNLM"/>
    </source>
</evidence>
<dbReference type="AlphaFoldDB" id="A0AAD4CLJ9"/>
<dbReference type="PANTHER" id="PTHR45910:SF2">
    <property type="entry name" value="RRN9 DOMAIN-CONTAINING PROTEIN"/>
    <property type="match status" value="1"/>
</dbReference>
<gene>
    <name evidence="4" type="ORF">FE257_008340</name>
</gene>
<evidence type="ECO:0000259" key="3">
    <source>
        <dbReference type="Pfam" id="PF26176"/>
    </source>
</evidence>
<keyword evidence="5" id="KW-1185">Reference proteome</keyword>
<dbReference type="GO" id="GO:0004596">
    <property type="term" value="F:protein-N-terminal amino-acid acetyltransferase activity"/>
    <property type="evidence" value="ECO:0007669"/>
    <property type="project" value="TreeGrafter"/>
</dbReference>
<feature type="compositionally biased region" description="Basic residues" evidence="1">
    <location>
        <begin position="509"/>
        <end position="525"/>
    </location>
</feature>
<dbReference type="EMBL" id="VCAU01000043">
    <property type="protein sequence ID" value="KAF9888765.1"/>
    <property type="molecule type" value="Genomic_DNA"/>
</dbReference>
<feature type="compositionally biased region" description="Low complexity" evidence="1">
    <location>
        <begin position="396"/>
        <end position="417"/>
    </location>
</feature>
<dbReference type="GO" id="GO:0031416">
    <property type="term" value="C:NatB complex"/>
    <property type="evidence" value="ECO:0007669"/>
    <property type="project" value="TreeGrafter"/>
</dbReference>